<feature type="compositionally biased region" description="Basic and acidic residues" evidence="1">
    <location>
        <begin position="60"/>
        <end position="76"/>
    </location>
</feature>
<accession>A0A816A6M7</accession>
<gene>
    <name evidence="2" type="ORF">BJG266_LOCUS34301</name>
    <name evidence="3" type="ORF">QVE165_LOCUS51396</name>
</gene>
<comment type="caution">
    <text evidence="3">The sequence shown here is derived from an EMBL/GenBank/DDBJ whole genome shotgun (WGS) entry which is preliminary data.</text>
</comment>
<name>A0A816A6M7_9BILA</name>
<proteinExistence type="predicted"/>
<evidence type="ECO:0000313" key="3">
    <source>
        <dbReference type="EMBL" id="CAF1592166.1"/>
    </source>
</evidence>
<dbReference type="EMBL" id="CAJNOI010000746">
    <property type="protein sequence ID" value="CAF1338903.1"/>
    <property type="molecule type" value="Genomic_DNA"/>
</dbReference>
<evidence type="ECO:0000313" key="4">
    <source>
        <dbReference type="Proteomes" id="UP000663832"/>
    </source>
</evidence>
<dbReference type="Proteomes" id="UP000663832">
    <property type="component" value="Unassembled WGS sequence"/>
</dbReference>
<dbReference type="Proteomes" id="UP000663877">
    <property type="component" value="Unassembled WGS sequence"/>
</dbReference>
<keyword evidence="4" id="KW-1185">Reference proteome</keyword>
<evidence type="ECO:0000256" key="1">
    <source>
        <dbReference type="SAM" id="MobiDB-lite"/>
    </source>
</evidence>
<evidence type="ECO:0000313" key="2">
    <source>
        <dbReference type="EMBL" id="CAF1338903.1"/>
    </source>
</evidence>
<dbReference type="AlphaFoldDB" id="A0A816A6M7"/>
<organism evidence="3 4">
    <name type="scientific">Adineta steineri</name>
    <dbReference type="NCBI Taxonomy" id="433720"/>
    <lineage>
        <taxon>Eukaryota</taxon>
        <taxon>Metazoa</taxon>
        <taxon>Spiralia</taxon>
        <taxon>Gnathifera</taxon>
        <taxon>Rotifera</taxon>
        <taxon>Eurotatoria</taxon>
        <taxon>Bdelloidea</taxon>
        <taxon>Adinetida</taxon>
        <taxon>Adinetidae</taxon>
        <taxon>Adineta</taxon>
    </lineage>
</organism>
<dbReference type="EMBL" id="CAJNOM010001106">
    <property type="protein sequence ID" value="CAF1592166.1"/>
    <property type="molecule type" value="Genomic_DNA"/>
</dbReference>
<feature type="region of interest" description="Disordered" evidence="1">
    <location>
        <begin position="60"/>
        <end position="88"/>
    </location>
</feature>
<protein>
    <submittedName>
        <fullName evidence="3">Uncharacterized protein</fullName>
    </submittedName>
</protein>
<reference evidence="3" key="1">
    <citation type="submission" date="2021-02" db="EMBL/GenBank/DDBJ databases">
        <authorList>
            <person name="Nowell W R."/>
        </authorList>
    </citation>
    <scope>NUCLEOTIDE SEQUENCE</scope>
</reference>
<sequence length="113" mass="13787">MEKLNDSHIFYPLDLQIFHQQYCEQRQQHKKSSEPQLTLDHQLHVMALDEFDSIIEDLNHDVQHEDTSKDEKTNDKEAEEEEDEEYQKAKWNQLLKSYQQHLQLLEQWKNIHT</sequence>